<accession>A0A3M0C338</accession>
<dbReference type="InterPro" id="IPR001623">
    <property type="entry name" value="DnaJ_domain"/>
</dbReference>
<dbReference type="OrthoDB" id="9786294at2"/>
<feature type="domain" description="J" evidence="1">
    <location>
        <begin position="114"/>
        <end position="171"/>
    </location>
</feature>
<dbReference type="PROSITE" id="PS50076">
    <property type="entry name" value="DNAJ_2"/>
    <property type="match status" value="1"/>
</dbReference>
<dbReference type="AlphaFoldDB" id="A0A3M0C338"/>
<evidence type="ECO:0000313" key="2">
    <source>
        <dbReference type="EMBL" id="RMB02800.1"/>
    </source>
</evidence>
<dbReference type="PANTHER" id="PTHR24074">
    <property type="entry name" value="CO-CHAPERONE PROTEIN DJLA"/>
    <property type="match status" value="1"/>
</dbReference>
<comment type="caution">
    <text evidence="2">The sequence shown here is derived from an EMBL/GenBank/DDBJ whole genome shotgun (WGS) entry which is preliminary data.</text>
</comment>
<evidence type="ECO:0000313" key="3">
    <source>
        <dbReference type="Proteomes" id="UP000271227"/>
    </source>
</evidence>
<dbReference type="RefSeq" id="WP_121939796.1">
    <property type="nucleotide sequence ID" value="NZ_REFR01000014.1"/>
</dbReference>
<dbReference type="CDD" id="cd06257">
    <property type="entry name" value="DnaJ"/>
    <property type="match status" value="1"/>
</dbReference>
<evidence type="ECO:0000259" key="1">
    <source>
        <dbReference type="PROSITE" id="PS50076"/>
    </source>
</evidence>
<organism evidence="2 3">
    <name type="scientific">Eilatimonas milleporae</name>
    <dbReference type="NCBI Taxonomy" id="911205"/>
    <lineage>
        <taxon>Bacteria</taxon>
        <taxon>Pseudomonadati</taxon>
        <taxon>Pseudomonadota</taxon>
        <taxon>Alphaproteobacteria</taxon>
        <taxon>Kordiimonadales</taxon>
        <taxon>Kordiimonadaceae</taxon>
        <taxon>Eilatimonas</taxon>
    </lineage>
</organism>
<dbReference type="SMART" id="SM00271">
    <property type="entry name" value="DnaJ"/>
    <property type="match status" value="1"/>
</dbReference>
<protein>
    <submittedName>
        <fullName evidence="2">DnaJ-like protein</fullName>
    </submittedName>
</protein>
<dbReference type="PRINTS" id="PR00625">
    <property type="entry name" value="JDOMAIN"/>
</dbReference>
<sequence length="174" mass="19450">MAHDHLKSFGFPRWGEYGRDKEAEPVRMCDYVGCMEKGEHPAPKSAGSSERWYFCRAHAAEYNRNWNYFDGMSEDEIRQHMKDGTQTSDAFASSGAFEWGGATDSDGLTSSQARAYDTLELDAGAGQDAIKKQYRRLAKLFHPDANPGDPEAAERFHQIQLAYDLLSTAKSPSA</sequence>
<dbReference type="Pfam" id="PF00226">
    <property type="entry name" value="DnaJ"/>
    <property type="match status" value="1"/>
</dbReference>
<name>A0A3M0C338_9PROT</name>
<dbReference type="EMBL" id="REFR01000014">
    <property type="protein sequence ID" value="RMB02800.1"/>
    <property type="molecule type" value="Genomic_DNA"/>
</dbReference>
<dbReference type="Proteomes" id="UP000271227">
    <property type="component" value="Unassembled WGS sequence"/>
</dbReference>
<keyword evidence="3" id="KW-1185">Reference proteome</keyword>
<dbReference type="InterPro" id="IPR036869">
    <property type="entry name" value="J_dom_sf"/>
</dbReference>
<gene>
    <name evidence="2" type="ORF">BXY39_3152</name>
</gene>
<reference evidence="2 3" key="1">
    <citation type="submission" date="2018-10" db="EMBL/GenBank/DDBJ databases">
        <title>Genomic Encyclopedia of Archaeal and Bacterial Type Strains, Phase II (KMG-II): from individual species to whole genera.</title>
        <authorList>
            <person name="Goeker M."/>
        </authorList>
    </citation>
    <scope>NUCLEOTIDE SEQUENCE [LARGE SCALE GENOMIC DNA]</scope>
    <source>
        <strain evidence="2 3">DSM 25217</strain>
    </source>
</reference>
<proteinExistence type="predicted"/>
<dbReference type="InParanoid" id="A0A3M0C338"/>
<dbReference type="SUPFAM" id="SSF46565">
    <property type="entry name" value="Chaperone J-domain"/>
    <property type="match status" value="1"/>
</dbReference>
<dbReference type="Gene3D" id="1.10.287.110">
    <property type="entry name" value="DnaJ domain"/>
    <property type="match status" value="1"/>
</dbReference>
<dbReference type="InterPro" id="IPR050817">
    <property type="entry name" value="DjlA_DnaK_co-chaperone"/>
</dbReference>